<protein>
    <submittedName>
        <fullName evidence="1">Uncharacterized protein</fullName>
    </submittedName>
</protein>
<dbReference type="EMBL" id="MKGL01000082">
    <property type="protein sequence ID" value="RNF07627.1"/>
    <property type="molecule type" value="Genomic_DNA"/>
</dbReference>
<evidence type="ECO:0000313" key="1">
    <source>
        <dbReference type="EMBL" id="RNF07627.1"/>
    </source>
</evidence>
<accession>A0A3R7KQF4</accession>
<keyword evidence="2" id="KW-1185">Reference proteome</keyword>
<comment type="caution">
    <text evidence="1">The sequence shown here is derived from an EMBL/GenBank/DDBJ whole genome shotgun (WGS) entry which is preliminary data.</text>
</comment>
<proteinExistence type="predicted"/>
<dbReference type="GeneID" id="40327157"/>
<reference evidence="1 2" key="1">
    <citation type="journal article" date="2018" name="BMC Genomics">
        <title>Genomic comparison of Trypanosoma conorhini and Trypanosoma rangeli to Trypanosoma cruzi strains of high and low virulence.</title>
        <authorList>
            <person name="Bradwell K.R."/>
            <person name="Koparde V.N."/>
            <person name="Matveyev A.V."/>
            <person name="Serrano M.G."/>
            <person name="Alves J.M."/>
            <person name="Parikh H."/>
            <person name="Huang B."/>
            <person name="Lee V."/>
            <person name="Espinosa-Alvarez O."/>
            <person name="Ortiz P.A."/>
            <person name="Costa-Martins A.G."/>
            <person name="Teixeira M.M."/>
            <person name="Buck G.A."/>
        </authorList>
    </citation>
    <scope>NUCLEOTIDE SEQUENCE [LARGE SCALE GENOMIC DNA]</scope>
    <source>
        <strain evidence="1 2">AM80</strain>
    </source>
</reference>
<sequence length="220" mass="23460">MQISSLLGTKRLREDQSLCERSVACRVTALLRCRVPCVVERDTTVRSASLSVSRYSVCPVVDKGGFFLSGASVSSSGPVLSPAESRSLGSKDNVCQLLTVIASSQDASTASPPHGQVEVDVTRGDTGRHYRFMFYVPIPDPPGSAGKETTTNVAYRNAVLRALLNQVSVEAALAVNRAWVVVYHGKNVLSGPGAELLMSALLSESRQRISLALFYGVVTG</sequence>
<gene>
    <name evidence="1" type="ORF">TraAM80_03224</name>
</gene>
<dbReference type="OMA" id="CERSVAC"/>
<organism evidence="1 2">
    <name type="scientific">Trypanosoma rangeli</name>
    <dbReference type="NCBI Taxonomy" id="5698"/>
    <lineage>
        <taxon>Eukaryota</taxon>
        <taxon>Discoba</taxon>
        <taxon>Euglenozoa</taxon>
        <taxon>Kinetoplastea</taxon>
        <taxon>Metakinetoplastina</taxon>
        <taxon>Trypanosomatida</taxon>
        <taxon>Trypanosomatidae</taxon>
        <taxon>Trypanosoma</taxon>
        <taxon>Herpetosoma</taxon>
    </lineage>
</organism>
<dbReference type="RefSeq" id="XP_029239930.1">
    <property type="nucleotide sequence ID" value="XM_029380201.1"/>
</dbReference>
<evidence type="ECO:0000313" key="2">
    <source>
        <dbReference type="Proteomes" id="UP000283634"/>
    </source>
</evidence>
<name>A0A3R7KQF4_TRYRA</name>
<dbReference type="AlphaFoldDB" id="A0A3R7KQF4"/>
<dbReference type="Proteomes" id="UP000283634">
    <property type="component" value="Unassembled WGS sequence"/>
</dbReference>
<dbReference type="OrthoDB" id="242341at2759"/>